<evidence type="ECO:0000256" key="1">
    <source>
        <dbReference type="ARBA" id="ARBA00009199"/>
    </source>
</evidence>
<feature type="transmembrane region" description="Helical" evidence="3">
    <location>
        <begin position="21"/>
        <end position="45"/>
    </location>
</feature>
<evidence type="ECO:0000313" key="6">
    <source>
        <dbReference type="Proteomes" id="UP000786811"/>
    </source>
</evidence>
<evidence type="ECO:0000259" key="4">
    <source>
        <dbReference type="Pfam" id="PF01425"/>
    </source>
</evidence>
<evidence type="ECO:0000256" key="3">
    <source>
        <dbReference type="SAM" id="Phobius"/>
    </source>
</evidence>
<gene>
    <name evidence="5" type="ORF">HICCMSTLAB_LOCUS1755</name>
</gene>
<comment type="caution">
    <text evidence="5">The sequence shown here is derived from an EMBL/GenBank/DDBJ whole genome shotgun (WGS) entry which is preliminary data.</text>
</comment>
<keyword evidence="5" id="KW-0378">Hydrolase</keyword>
<dbReference type="InterPro" id="IPR023631">
    <property type="entry name" value="Amidase_dom"/>
</dbReference>
<dbReference type="GO" id="GO:0012505">
    <property type="term" value="C:endomembrane system"/>
    <property type="evidence" value="ECO:0007669"/>
    <property type="project" value="TreeGrafter"/>
</dbReference>
<dbReference type="Proteomes" id="UP000786811">
    <property type="component" value="Unassembled WGS sequence"/>
</dbReference>
<keyword evidence="3" id="KW-0472">Membrane</keyword>
<sequence>MCTSILKEDATNTTPKKLKKLLVSFLSCLIVQFHCLLDSIVDFIFGCYYHGKDKKVPPISDKLLLESAVDLADKIRKKEISSELVVTTFIKRCKEVNSLLNVIVDERYEQAIEEAKNVDKILASDIDIEKLKLEKPFFGVPFTTKESNEVQGLLHSVGMMARKGYLSTEDATVVGYVKNAGAIVVAKTNIPELNLWVESRNMIYGQTNNPYNTTRTVGGSSGGDAAITAACGVPFALGSDIGGSIRMPAFFNGVFGLKPSAKATPLKGIGLRSVDFTDSMAEAGPICKHAKDLLPLLKILTKNTDLIKKLDTPVDVKQLKIFYQESLGDLRVSKLTENMRTAFNKAVTHFKDLTGSAQKIKLPGSEYSFRLWRYWMSQEQADFKSDIMNRKSRTSATAEIVNLVTNKSNLTLAAILKLIDEDFFPKDSKAWAESVTNSMKEYLLDKLGEDGVLLFPSSPFAASYHYSYFFRPYNFSYWALFNVLKLPTCQIPLGLGDDGLPVGVQVVAAPYNDHLCIAVAQELEKSFGGWVSPS</sequence>
<dbReference type="SUPFAM" id="SSF75304">
    <property type="entry name" value="Amidase signature (AS) enzymes"/>
    <property type="match status" value="1"/>
</dbReference>
<dbReference type="InterPro" id="IPR020556">
    <property type="entry name" value="Amidase_CS"/>
</dbReference>
<keyword evidence="3" id="KW-0812">Transmembrane</keyword>
<feature type="active site" description="Charge relay system" evidence="2">
    <location>
        <position position="145"/>
    </location>
</feature>
<name>A0A8J2ECT3_COTCN</name>
<dbReference type="PANTHER" id="PTHR43372">
    <property type="entry name" value="FATTY-ACID AMIDE HYDROLASE"/>
    <property type="match status" value="1"/>
</dbReference>
<dbReference type="AlphaFoldDB" id="A0A8J2ECT3"/>
<dbReference type="Pfam" id="PF01425">
    <property type="entry name" value="Amidase"/>
    <property type="match status" value="1"/>
</dbReference>
<keyword evidence="6" id="KW-1185">Reference proteome</keyword>
<dbReference type="PANTHER" id="PTHR43372:SF1">
    <property type="entry name" value="LD38433P"/>
    <property type="match status" value="1"/>
</dbReference>
<dbReference type="Gene3D" id="3.90.1300.10">
    <property type="entry name" value="Amidase signature (AS) domain"/>
    <property type="match status" value="1"/>
</dbReference>
<dbReference type="EMBL" id="CAJNRD030001116">
    <property type="protein sequence ID" value="CAG5075601.1"/>
    <property type="molecule type" value="Genomic_DNA"/>
</dbReference>
<reference evidence="5" key="1">
    <citation type="submission" date="2021-04" db="EMBL/GenBank/DDBJ databases">
        <authorList>
            <person name="Chebbi M.A.C M."/>
        </authorList>
    </citation>
    <scope>NUCLEOTIDE SEQUENCE</scope>
</reference>
<proteinExistence type="inferred from homology"/>
<comment type="similarity">
    <text evidence="1">Belongs to the amidase family.</text>
</comment>
<dbReference type="PIRSF" id="PIRSF001221">
    <property type="entry name" value="Amidase_fungi"/>
    <property type="match status" value="1"/>
</dbReference>
<feature type="domain" description="Amidase" evidence="4">
    <location>
        <begin position="85"/>
        <end position="516"/>
    </location>
</feature>
<accession>A0A8J2ECT3</accession>
<dbReference type="OrthoDB" id="6428749at2759"/>
<organism evidence="5 6">
    <name type="scientific">Cotesia congregata</name>
    <name type="common">Parasitoid wasp</name>
    <name type="synonym">Apanteles congregatus</name>
    <dbReference type="NCBI Taxonomy" id="51543"/>
    <lineage>
        <taxon>Eukaryota</taxon>
        <taxon>Metazoa</taxon>
        <taxon>Ecdysozoa</taxon>
        <taxon>Arthropoda</taxon>
        <taxon>Hexapoda</taxon>
        <taxon>Insecta</taxon>
        <taxon>Pterygota</taxon>
        <taxon>Neoptera</taxon>
        <taxon>Endopterygota</taxon>
        <taxon>Hymenoptera</taxon>
        <taxon>Apocrita</taxon>
        <taxon>Ichneumonoidea</taxon>
        <taxon>Braconidae</taxon>
        <taxon>Microgastrinae</taxon>
        <taxon>Cotesia</taxon>
    </lineage>
</organism>
<dbReference type="PROSITE" id="PS00571">
    <property type="entry name" value="AMIDASES"/>
    <property type="match status" value="1"/>
</dbReference>
<protein>
    <submittedName>
        <fullName evidence="5">Similar to FAAH2: Fatty-acid amide hydrolase 2 (Homo sapiens)</fullName>
    </submittedName>
</protein>
<dbReference type="GO" id="GO:0016787">
    <property type="term" value="F:hydrolase activity"/>
    <property type="evidence" value="ECO:0007669"/>
    <property type="project" value="UniProtKB-KW"/>
</dbReference>
<feature type="active site" description="Acyl-ester intermediate" evidence="2">
    <location>
        <position position="244"/>
    </location>
</feature>
<keyword evidence="3" id="KW-1133">Transmembrane helix</keyword>
<dbReference type="InterPro" id="IPR036928">
    <property type="entry name" value="AS_sf"/>
</dbReference>
<evidence type="ECO:0000256" key="2">
    <source>
        <dbReference type="PIRSR" id="PIRSR001221-1"/>
    </source>
</evidence>
<feature type="active site" description="Charge relay system" evidence="2">
    <location>
        <position position="220"/>
    </location>
</feature>
<evidence type="ECO:0000313" key="5">
    <source>
        <dbReference type="EMBL" id="CAG5075601.1"/>
    </source>
</evidence>
<dbReference type="InterPro" id="IPR052739">
    <property type="entry name" value="FAAH2"/>
</dbReference>